<dbReference type="EMBL" id="CP001994">
    <property type="protein sequence ID" value="ADE36807.1"/>
    <property type="molecule type" value="Genomic_DNA"/>
</dbReference>
<reference evidence="2 3" key="1">
    <citation type="submission" date="2010-03" db="EMBL/GenBank/DDBJ databases">
        <title>The complete genome of Methanohalophilus mahii DSM 5219.</title>
        <authorList>
            <consortium name="US DOE Joint Genome Institute (JGI-PGF)"/>
            <person name="Lucas S."/>
            <person name="Copeland A."/>
            <person name="Lapidus A."/>
            <person name="Glavina del Rio T."/>
            <person name="Dalin E."/>
            <person name="Tice H."/>
            <person name="Bruce D."/>
            <person name="Goodwin L."/>
            <person name="Pitluck S."/>
            <person name="Kyrpides N."/>
            <person name="Mavromatis K."/>
            <person name="Ivanova N."/>
            <person name="Lykidis A."/>
            <person name="Saunders E."/>
            <person name="Brettin T."/>
            <person name="Detter J.C."/>
            <person name="Han C."/>
            <person name="Land M."/>
            <person name="Hauser L."/>
            <person name="Markowitz V."/>
            <person name="Cheng J.-F."/>
            <person name="Hugenholtz P."/>
            <person name="Woyke T."/>
            <person name="Wu D."/>
            <person name="Spring S."/>
            <person name="Schneider S."/>
            <person name="Schroeder M."/>
            <person name="Klenk H.-P."/>
            <person name="Eisen J.A."/>
        </authorList>
    </citation>
    <scope>NUCLEOTIDE SEQUENCE [LARGE SCALE GENOMIC DNA]</scope>
    <source>
        <strain evidence="3">ATCC 35705 / DSM 5219 / SLP</strain>
    </source>
</reference>
<dbReference type="Proteomes" id="UP000001059">
    <property type="component" value="Chromosome"/>
</dbReference>
<feature type="domain" description="TRASH" evidence="1">
    <location>
        <begin position="13"/>
        <end position="51"/>
    </location>
</feature>
<keyword evidence="3" id="KW-1185">Reference proteome</keyword>
<dbReference type="STRING" id="547558.Mmah_1306"/>
<dbReference type="AlphaFoldDB" id="D5E6L9"/>
<gene>
    <name evidence="2" type="ordered locus">Mmah_1306</name>
</gene>
<evidence type="ECO:0000313" key="2">
    <source>
        <dbReference type="EMBL" id="ADE36807.1"/>
    </source>
</evidence>
<sequence length="68" mass="7950">MGIIDPRLMAVIDPVCKMEIDEMAAKFKSEYKGEKYHFCSLSCKKNSMKIQKNILNFIQEENNENCRC</sequence>
<dbReference type="RefSeq" id="WP_013037749.1">
    <property type="nucleotide sequence ID" value="NC_014002.1"/>
</dbReference>
<evidence type="ECO:0000313" key="3">
    <source>
        <dbReference type="Proteomes" id="UP000001059"/>
    </source>
</evidence>
<dbReference type="InterPro" id="IPR011017">
    <property type="entry name" value="TRASH_dom"/>
</dbReference>
<dbReference type="KEGG" id="mmh:Mmah_1306"/>
<name>D5E6L9_METMS</name>
<proteinExistence type="predicted"/>
<dbReference type="SMART" id="SM00746">
    <property type="entry name" value="TRASH"/>
    <property type="match status" value="1"/>
</dbReference>
<dbReference type="GeneID" id="32160041"/>
<organism evidence="2 3">
    <name type="scientific">Methanohalophilus mahii (strain ATCC 35705 / DSM 5219 / SLP)</name>
    <dbReference type="NCBI Taxonomy" id="547558"/>
    <lineage>
        <taxon>Archaea</taxon>
        <taxon>Methanobacteriati</taxon>
        <taxon>Methanobacteriota</taxon>
        <taxon>Stenosarchaea group</taxon>
        <taxon>Methanomicrobia</taxon>
        <taxon>Methanosarcinales</taxon>
        <taxon>Methanosarcinaceae</taxon>
        <taxon>Methanohalophilus</taxon>
    </lineage>
</organism>
<dbReference type="InterPro" id="IPR007029">
    <property type="entry name" value="YHS_dom"/>
</dbReference>
<evidence type="ECO:0000259" key="1">
    <source>
        <dbReference type="SMART" id="SM00746"/>
    </source>
</evidence>
<dbReference type="Pfam" id="PF04945">
    <property type="entry name" value="YHS"/>
    <property type="match status" value="1"/>
</dbReference>
<dbReference type="GO" id="GO:0016491">
    <property type="term" value="F:oxidoreductase activity"/>
    <property type="evidence" value="ECO:0007669"/>
    <property type="project" value="InterPro"/>
</dbReference>
<dbReference type="InterPro" id="IPR012348">
    <property type="entry name" value="RNR-like"/>
</dbReference>
<dbReference type="Gene3D" id="1.10.620.20">
    <property type="entry name" value="Ribonucleotide Reductase, subunit A"/>
    <property type="match status" value="1"/>
</dbReference>
<accession>D5E6L9</accession>
<dbReference type="HOGENOM" id="CLU_185152_1_1_2"/>
<protein>
    <submittedName>
        <fullName evidence="2">YHS domain protein</fullName>
    </submittedName>
</protein>